<organism evidence="7 8">
    <name type="scientific">Cervus elaphus hippelaphus</name>
    <name type="common">European red deer</name>
    <dbReference type="NCBI Taxonomy" id="46360"/>
    <lineage>
        <taxon>Eukaryota</taxon>
        <taxon>Metazoa</taxon>
        <taxon>Chordata</taxon>
        <taxon>Craniata</taxon>
        <taxon>Vertebrata</taxon>
        <taxon>Euteleostomi</taxon>
        <taxon>Mammalia</taxon>
        <taxon>Eutheria</taxon>
        <taxon>Laurasiatheria</taxon>
        <taxon>Artiodactyla</taxon>
        <taxon>Ruminantia</taxon>
        <taxon>Pecora</taxon>
        <taxon>Cervidae</taxon>
        <taxon>Cervinae</taxon>
        <taxon>Cervus</taxon>
    </lineage>
</organism>
<dbReference type="EMBL" id="MKHE01000010">
    <property type="protein sequence ID" value="OWK11386.1"/>
    <property type="molecule type" value="Genomic_DNA"/>
</dbReference>
<evidence type="ECO:0000256" key="2">
    <source>
        <dbReference type="ARBA" id="ARBA00022884"/>
    </source>
</evidence>
<dbReference type="InterPro" id="IPR034870">
    <property type="entry name" value="TET_fam"/>
</dbReference>
<evidence type="ECO:0000256" key="1">
    <source>
        <dbReference type="ARBA" id="ARBA00004123"/>
    </source>
</evidence>
<dbReference type="InterPro" id="IPR034869">
    <property type="entry name" value="EWS_RRM"/>
</dbReference>
<sequence>MTAEVTLASQGIRPPSRELKRLNPRCAPTSSSSRTFTWAARTALLCRDVENSEPLSTGQGIRPPSRELKCLPAPNEESFVTPRGADRGRRHLLQLEVTPQHAASKHKQLSELLRGGSSSSINPGIGNVSASSPAQQGLGGQAQGQPSSANMASLGAMGKSPLNQGDSSAPSLPKQAASTSGPTPPASQALNPQAQKQVGLVTSSPATSQTGPGICMNANFNQTHPGLLNSNSGHSLMNQAQQGQTQVMNGSLGAAGRGRGAGMPYPTPAMQGATSSVLAETLTQVSPQMASHAGLNTAQAGGMSKEGVAWQSQGQCGASGPRGDSAAVLQTGSQSSGVRAAWSREVLGAADLGALSLLTQLTDSSRQPLRLRDRRMPTSYDQSSYSQQNTYGQPSSYGQQSGYGQQSSYGQQPPTSYPARPGPTARLQTKTLDNSAIYVQGLNDSVTLDDLVDFFKECGVVKMNKRTGQPMIHIYLDKETGKPKGDATVSYEDPPTAKTAVEWFDGKDFQGSKLKVSLARKKPPMNSMRGGMPPR</sequence>
<dbReference type="AlphaFoldDB" id="A0A212CZK7"/>
<feature type="compositionally biased region" description="Low complexity" evidence="5">
    <location>
        <begin position="110"/>
        <end position="136"/>
    </location>
</feature>
<dbReference type="PANTHER" id="PTHR23238">
    <property type="entry name" value="RNA BINDING PROTEIN"/>
    <property type="match status" value="1"/>
</dbReference>
<feature type="region of interest" description="Disordered" evidence="5">
    <location>
        <begin position="366"/>
        <end position="426"/>
    </location>
</feature>
<dbReference type="Pfam" id="PF00076">
    <property type="entry name" value="RRM_1"/>
    <property type="match status" value="1"/>
</dbReference>
<dbReference type="InterPro" id="IPR012677">
    <property type="entry name" value="Nucleotide-bd_a/b_plait_sf"/>
</dbReference>
<feature type="region of interest" description="Disordered" evidence="5">
    <location>
        <begin position="97"/>
        <end position="216"/>
    </location>
</feature>
<evidence type="ECO:0000313" key="7">
    <source>
        <dbReference type="EMBL" id="OWK11386.1"/>
    </source>
</evidence>
<dbReference type="FunFam" id="3.30.70.330:FF:000127">
    <property type="entry name" value="RNA-binding protein EWS isoform 1"/>
    <property type="match status" value="1"/>
</dbReference>
<name>A0A212CZK7_CEREH</name>
<feature type="compositionally biased region" description="Polar residues" evidence="5">
    <location>
        <begin position="161"/>
        <end position="211"/>
    </location>
</feature>
<comment type="caution">
    <text evidence="7">The sequence shown here is derived from an EMBL/GenBank/DDBJ whole genome shotgun (WGS) entry which is preliminary data.</text>
</comment>
<evidence type="ECO:0000259" key="6">
    <source>
        <dbReference type="PROSITE" id="PS50102"/>
    </source>
</evidence>
<dbReference type="CDD" id="cd12533">
    <property type="entry name" value="RRM_EWS"/>
    <property type="match status" value="1"/>
</dbReference>
<feature type="region of interest" description="Disordered" evidence="5">
    <location>
        <begin position="304"/>
        <end position="331"/>
    </location>
</feature>
<dbReference type="Proteomes" id="UP000242450">
    <property type="component" value="Chromosome 10"/>
</dbReference>
<comment type="subcellular location">
    <subcellularLocation>
        <location evidence="1">Nucleus</location>
    </subcellularLocation>
</comment>
<feature type="domain" description="RRM" evidence="6">
    <location>
        <begin position="435"/>
        <end position="521"/>
    </location>
</feature>
<dbReference type="GO" id="GO:0003723">
    <property type="term" value="F:RNA binding"/>
    <property type="evidence" value="ECO:0007669"/>
    <property type="project" value="UniProtKB-UniRule"/>
</dbReference>
<dbReference type="SUPFAM" id="SSF54928">
    <property type="entry name" value="RNA-binding domain, RBD"/>
    <property type="match status" value="1"/>
</dbReference>
<feature type="compositionally biased region" description="Polar residues" evidence="5">
    <location>
        <begin position="379"/>
        <end position="389"/>
    </location>
</feature>
<dbReference type="InterPro" id="IPR000504">
    <property type="entry name" value="RRM_dom"/>
</dbReference>
<dbReference type="Gene3D" id="3.30.70.330">
    <property type="match status" value="1"/>
</dbReference>
<evidence type="ECO:0000256" key="5">
    <source>
        <dbReference type="SAM" id="MobiDB-lite"/>
    </source>
</evidence>
<protein>
    <recommendedName>
        <fullName evidence="6">RRM domain-containing protein</fullName>
    </recommendedName>
</protein>
<dbReference type="InterPro" id="IPR035979">
    <property type="entry name" value="RBD_domain_sf"/>
</dbReference>
<feature type="region of interest" description="Disordered" evidence="5">
    <location>
        <begin position="1"/>
        <end position="32"/>
    </location>
</feature>
<dbReference type="OrthoDB" id="76445at2759"/>
<feature type="compositionally biased region" description="Low complexity" evidence="5">
    <location>
        <begin position="390"/>
        <end position="418"/>
    </location>
</feature>
<gene>
    <name evidence="7" type="ORF">Celaphus_00006861</name>
</gene>
<keyword evidence="8" id="KW-1185">Reference proteome</keyword>
<dbReference type="SMART" id="SM00360">
    <property type="entry name" value="RRM"/>
    <property type="match status" value="1"/>
</dbReference>
<keyword evidence="3" id="KW-0539">Nucleus</keyword>
<dbReference type="PROSITE" id="PS50102">
    <property type="entry name" value="RRM"/>
    <property type="match status" value="1"/>
</dbReference>
<evidence type="ECO:0000256" key="3">
    <source>
        <dbReference type="ARBA" id="ARBA00023242"/>
    </source>
</evidence>
<evidence type="ECO:0000313" key="8">
    <source>
        <dbReference type="Proteomes" id="UP000242450"/>
    </source>
</evidence>
<reference evidence="7 8" key="1">
    <citation type="journal article" date="2018" name="Mol. Genet. Genomics">
        <title>The red deer Cervus elaphus genome CerEla1.0: sequencing, annotating, genes, and chromosomes.</title>
        <authorList>
            <person name="Bana N.A."/>
            <person name="Nyiri A."/>
            <person name="Nagy J."/>
            <person name="Frank K."/>
            <person name="Nagy T."/>
            <person name="Steger V."/>
            <person name="Schiller M."/>
            <person name="Lakatos P."/>
            <person name="Sugar L."/>
            <person name="Horn P."/>
            <person name="Barta E."/>
            <person name="Orosz L."/>
        </authorList>
    </citation>
    <scope>NUCLEOTIDE SEQUENCE [LARGE SCALE GENOMIC DNA]</scope>
    <source>
        <strain evidence="7">Hungarian</strain>
    </source>
</reference>
<evidence type="ECO:0000256" key="4">
    <source>
        <dbReference type="PROSITE-ProRule" id="PRU00176"/>
    </source>
</evidence>
<keyword evidence="2 4" id="KW-0694">RNA-binding</keyword>
<accession>A0A212CZK7</accession>
<dbReference type="GO" id="GO:0005634">
    <property type="term" value="C:nucleus"/>
    <property type="evidence" value="ECO:0007669"/>
    <property type="project" value="UniProtKB-SubCell"/>
</dbReference>
<proteinExistence type="predicted"/>
<dbReference type="GO" id="GO:0006355">
    <property type="term" value="P:regulation of DNA-templated transcription"/>
    <property type="evidence" value="ECO:0007669"/>
    <property type="project" value="InterPro"/>
</dbReference>